<evidence type="ECO:0000313" key="2">
    <source>
        <dbReference type="Proteomes" id="UP000322667"/>
    </source>
</evidence>
<organism evidence="1 2">
    <name type="scientific">Gossypium tomentosum</name>
    <name type="common">Hawaiian cotton</name>
    <name type="synonym">Gossypium sandvicense</name>
    <dbReference type="NCBI Taxonomy" id="34277"/>
    <lineage>
        <taxon>Eukaryota</taxon>
        <taxon>Viridiplantae</taxon>
        <taxon>Streptophyta</taxon>
        <taxon>Embryophyta</taxon>
        <taxon>Tracheophyta</taxon>
        <taxon>Spermatophyta</taxon>
        <taxon>Magnoliopsida</taxon>
        <taxon>eudicotyledons</taxon>
        <taxon>Gunneridae</taxon>
        <taxon>Pentapetalae</taxon>
        <taxon>rosids</taxon>
        <taxon>malvids</taxon>
        <taxon>Malvales</taxon>
        <taxon>Malvaceae</taxon>
        <taxon>Malvoideae</taxon>
        <taxon>Gossypium</taxon>
    </lineage>
</organism>
<dbReference type="Proteomes" id="UP000322667">
    <property type="component" value="Chromosome A09"/>
</dbReference>
<proteinExistence type="predicted"/>
<evidence type="ECO:0000313" key="1">
    <source>
        <dbReference type="EMBL" id="TYI08611.1"/>
    </source>
</evidence>
<name>A0A5D2NX11_GOSTO</name>
<reference evidence="1 2" key="1">
    <citation type="submission" date="2019-07" db="EMBL/GenBank/DDBJ databases">
        <title>WGS assembly of Gossypium tomentosum.</title>
        <authorList>
            <person name="Chen Z.J."/>
            <person name="Sreedasyam A."/>
            <person name="Ando A."/>
            <person name="Song Q."/>
            <person name="De L."/>
            <person name="Hulse-Kemp A."/>
            <person name="Ding M."/>
            <person name="Ye W."/>
            <person name="Kirkbride R."/>
            <person name="Jenkins J."/>
            <person name="Plott C."/>
            <person name="Lovell J."/>
            <person name="Lin Y.-M."/>
            <person name="Vaughn R."/>
            <person name="Liu B."/>
            <person name="Li W."/>
            <person name="Simpson S."/>
            <person name="Scheffler B."/>
            <person name="Saski C."/>
            <person name="Grover C."/>
            <person name="Hu G."/>
            <person name="Conover J."/>
            <person name="Carlson J."/>
            <person name="Shu S."/>
            <person name="Boston L."/>
            <person name="Williams M."/>
            <person name="Peterson D."/>
            <person name="Mcgee K."/>
            <person name="Jones D."/>
            <person name="Wendel J."/>
            <person name="Stelly D."/>
            <person name="Grimwood J."/>
            <person name="Schmutz J."/>
        </authorList>
    </citation>
    <scope>NUCLEOTIDE SEQUENCE [LARGE SCALE GENOMIC DNA]</scope>
    <source>
        <strain evidence="1">7179.01</strain>
    </source>
</reference>
<sequence length="81" mass="9603">MYKSSSSRTCVYINHLDLVVSISLDCTAFTIIRHVTQTQSVFLPRFSMYWKVESLHSCLNMCQTQTWERSRSKIAYTRKCW</sequence>
<dbReference type="EMBL" id="CM017618">
    <property type="protein sequence ID" value="TYI08611.1"/>
    <property type="molecule type" value="Genomic_DNA"/>
</dbReference>
<keyword evidence="2" id="KW-1185">Reference proteome</keyword>
<dbReference type="AlphaFoldDB" id="A0A5D2NX11"/>
<gene>
    <name evidence="1" type="ORF">ES332_A09G011800v1</name>
</gene>
<accession>A0A5D2NX11</accession>
<protein>
    <submittedName>
        <fullName evidence="1">Uncharacterized protein</fullName>
    </submittedName>
</protein>